<feature type="region of interest" description="Disordered" evidence="1">
    <location>
        <begin position="1"/>
        <end position="22"/>
    </location>
</feature>
<dbReference type="AlphaFoldDB" id="A0A0F8WD77"/>
<evidence type="ECO:0000313" key="2">
    <source>
        <dbReference type="EMBL" id="KKK46070.1"/>
    </source>
</evidence>
<reference evidence="2" key="1">
    <citation type="journal article" date="2015" name="Nature">
        <title>Complex archaea that bridge the gap between prokaryotes and eukaryotes.</title>
        <authorList>
            <person name="Spang A."/>
            <person name="Saw J.H."/>
            <person name="Jorgensen S.L."/>
            <person name="Zaremba-Niedzwiedzka K."/>
            <person name="Martijn J."/>
            <person name="Lind A.E."/>
            <person name="van Eijk R."/>
            <person name="Schleper C."/>
            <person name="Guy L."/>
            <person name="Ettema T.J."/>
        </authorList>
    </citation>
    <scope>NUCLEOTIDE SEQUENCE</scope>
</reference>
<gene>
    <name evidence="2" type="ORF">LCGC14_3164430</name>
</gene>
<protein>
    <submittedName>
        <fullName evidence="2">Uncharacterized protein</fullName>
    </submittedName>
</protein>
<feature type="compositionally biased region" description="Basic and acidic residues" evidence="1">
    <location>
        <begin position="1"/>
        <end position="20"/>
    </location>
</feature>
<name>A0A0F8WD77_9ZZZZ</name>
<proteinExistence type="predicted"/>
<dbReference type="EMBL" id="LAZR01070036">
    <property type="protein sequence ID" value="KKK46070.1"/>
    <property type="molecule type" value="Genomic_DNA"/>
</dbReference>
<evidence type="ECO:0000256" key="1">
    <source>
        <dbReference type="SAM" id="MobiDB-lite"/>
    </source>
</evidence>
<organism evidence="2">
    <name type="scientific">marine sediment metagenome</name>
    <dbReference type="NCBI Taxonomy" id="412755"/>
    <lineage>
        <taxon>unclassified sequences</taxon>
        <taxon>metagenomes</taxon>
        <taxon>ecological metagenomes</taxon>
    </lineage>
</organism>
<accession>A0A0F8WD77</accession>
<sequence>MYREVKEERSEEGNTGKEDGVFNNSDISILICVIITQS</sequence>
<comment type="caution">
    <text evidence="2">The sequence shown here is derived from an EMBL/GenBank/DDBJ whole genome shotgun (WGS) entry which is preliminary data.</text>
</comment>